<proteinExistence type="predicted"/>
<dbReference type="InterPro" id="IPR022492">
    <property type="entry name" value="Phosphomutase_MSMEG4193_put"/>
</dbReference>
<dbReference type="OrthoDB" id="4120859at2"/>
<dbReference type="GO" id="GO:0005737">
    <property type="term" value="C:cytoplasm"/>
    <property type="evidence" value="ECO:0007669"/>
    <property type="project" value="TreeGrafter"/>
</dbReference>
<protein>
    <submittedName>
        <fullName evidence="2">Phosphoglycerate mutase</fullName>
    </submittedName>
</protein>
<comment type="caution">
    <text evidence="2">The sequence shown here is derived from an EMBL/GenBank/DDBJ whole genome shotgun (WGS) entry which is preliminary data.</text>
</comment>
<dbReference type="InterPro" id="IPR029033">
    <property type="entry name" value="His_PPase_superfam"/>
</dbReference>
<accession>A0A1S1Q7R5</accession>
<dbReference type="PANTHER" id="PTHR48100:SF2">
    <property type="entry name" value="CONSERVED PROTEIN"/>
    <property type="match status" value="1"/>
</dbReference>
<sequence length="274" mass="28715">MTTVLLVRHGLTAVTGKILLGWTPGVGLDERGRLQAEALAGRLAGIPLAAIVSSPLDRCQQTAAEIARHRPEGPSAPAGVQKIDTDERIGECHYGDWTGQELATLAKEPLWKVVQAQPSAVTFPGGEALRDTQSRGVTAVREWNERLGPDATWLLCSHGDVIRTVLADALGMHLDMYHRITVDPCSLTVVRYGDHRPFVRRVNDVGGAVADLLPVPPSPAGDGKRPREDEVVGGGAGAEPPVDGARPGTVSEAAVPGSGGATSPVAPPTSKLEP</sequence>
<evidence type="ECO:0000313" key="3">
    <source>
        <dbReference type="Proteomes" id="UP000179769"/>
    </source>
</evidence>
<dbReference type="GO" id="GO:0016791">
    <property type="term" value="F:phosphatase activity"/>
    <property type="evidence" value="ECO:0007669"/>
    <property type="project" value="TreeGrafter"/>
</dbReference>
<dbReference type="PANTHER" id="PTHR48100">
    <property type="entry name" value="BROAD-SPECIFICITY PHOSPHATASE YOR283W-RELATED"/>
    <property type="match status" value="1"/>
</dbReference>
<dbReference type="Proteomes" id="UP000179769">
    <property type="component" value="Unassembled WGS sequence"/>
</dbReference>
<organism evidence="2 3">
    <name type="scientific">Parafrankia soli</name>
    <dbReference type="NCBI Taxonomy" id="2599596"/>
    <lineage>
        <taxon>Bacteria</taxon>
        <taxon>Bacillati</taxon>
        <taxon>Actinomycetota</taxon>
        <taxon>Actinomycetes</taxon>
        <taxon>Frankiales</taxon>
        <taxon>Frankiaceae</taxon>
        <taxon>Parafrankia</taxon>
    </lineage>
</organism>
<dbReference type="SMART" id="SM00855">
    <property type="entry name" value="PGAM"/>
    <property type="match status" value="1"/>
</dbReference>
<dbReference type="SUPFAM" id="SSF53254">
    <property type="entry name" value="Phosphoglycerate mutase-like"/>
    <property type="match status" value="1"/>
</dbReference>
<dbReference type="InterPro" id="IPR050275">
    <property type="entry name" value="PGM_Phosphatase"/>
</dbReference>
<dbReference type="CDD" id="cd07067">
    <property type="entry name" value="HP_PGM_like"/>
    <property type="match status" value="1"/>
</dbReference>
<reference evidence="3" key="1">
    <citation type="submission" date="2016-07" db="EMBL/GenBank/DDBJ databases">
        <title>Frankia sp. NRRL B-16219 Genome sequencing.</title>
        <authorList>
            <person name="Ghodhbane-Gtari F."/>
            <person name="Swanson E."/>
            <person name="Gueddou A."/>
            <person name="Louati M."/>
            <person name="Nouioui I."/>
            <person name="Hezbri K."/>
            <person name="Abebe-Akele F."/>
            <person name="Simpson S."/>
            <person name="Morris K."/>
            <person name="Thomas K."/>
            <person name="Gtari M."/>
            <person name="Tisa L.S."/>
        </authorList>
    </citation>
    <scope>NUCLEOTIDE SEQUENCE [LARGE SCALE GENOMIC DNA]</scope>
    <source>
        <strain evidence="3">NRRL B-16219</strain>
    </source>
</reference>
<name>A0A1S1Q7R5_9ACTN</name>
<keyword evidence="3" id="KW-1185">Reference proteome</keyword>
<evidence type="ECO:0000313" key="2">
    <source>
        <dbReference type="EMBL" id="OHV28234.1"/>
    </source>
</evidence>
<feature type="region of interest" description="Disordered" evidence="1">
    <location>
        <begin position="212"/>
        <end position="274"/>
    </location>
</feature>
<dbReference type="InterPro" id="IPR013078">
    <property type="entry name" value="His_Pase_superF_clade-1"/>
</dbReference>
<dbReference type="RefSeq" id="WP_071063579.1">
    <property type="nucleotide sequence ID" value="NZ_MAXA01000213.1"/>
</dbReference>
<dbReference type="AlphaFoldDB" id="A0A1S1Q7R5"/>
<dbReference type="NCBIfam" id="TIGR03848">
    <property type="entry name" value="MSMEG_4193"/>
    <property type="match status" value="1"/>
</dbReference>
<dbReference type="Gene3D" id="3.40.50.1240">
    <property type="entry name" value="Phosphoglycerate mutase-like"/>
    <property type="match status" value="1"/>
</dbReference>
<dbReference type="EMBL" id="MAXA01000213">
    <property type="protein sequence ID" value="OHV28234.1"/>
    <property type="molecule type" value="Genomic_DNA"/>
</dbReference>
<evidence type="ECO:0000256" key="1">
    <source>
        <dbReference type="SAM" id="MobiDB-lite"/>
    </source>
</evidence>
<gene>
    <name evidence="2" type="ORF">BBK14_03460</name>
</gene>
<dbReference type="Pfam" id="PF00300">
    <property type="entry name" value="His_Phos_1"/>
    <property type="match status" value="1"/>
</dbReference>